<evidence type="ECO:0000256" key="5">
    <source>
        <dbReference type="ARBA" id="ARBA00022801"/>
    </source>
</evidence>
<dbReference type="InterPro" id="IPR050556">
    <property type="entry name" value="Type_II_TA_system_RNase"/>
</dbReference>
<gene>
    <name evidence="9" type="ORF">HMPREF0388_0262</name>
</gene>
<comment type="cofactor">
    <cofactor evidence="1">
        <name>Mg(2+)</name>
        <dbReference type="ChEBI" id="CHEBI:18420"/>
    </cofactor>
</comment>
<evidence type="ECO:0000313" key="10">
    <source>
        <dbReference type="Proteomes" id="UP000005573"/>
    </source>
</evidence>
<dbReference type="PANTHER" id="PTHR33653">
    <property type="entry name" value="RIBONUCLEASE VAPC2"/>
    <property type="match status" value="1"/>
</dbReference>
<dbReference type="GO" id="GO:0046872">
    <property type="term" value="F:metal ion binding"/>
    <property type="evidence" value="ECO:0007669"/>
    <property type="project" value="UniProtKB-KW"/>
</dbReference>
<organism evidence="9 10">
    <name type="scientific">Mobiluncus curtisii ATCC 51333</name>
    <dbReference type="NCBI Taxonomy" id="887326"/>
    <lineage>
        <taxon>Bacteria</taxon>
        <taxon>Bacillati</taxon>
        <taxon>Actinomycetota</taxon>
        <taxon>Actinomycetes</taxon>
        <taxon>Actinomycetales</taxon>
        <taxon>Actinomycetaceae</taxon>
        <taxon>Mobiluncus</taxon>
    </lineage>
</organism>
<evidence type="ECO:0000256" key="1">
    <source>
        <dbReference type="ARBA" id="ARBA00001946"/>
    </source>
</evidence>
<dbReference type="RefSeq" id="WP_004008721.1">
    <property type="nucleotide sequence ID" value="NZ_GL622340.1"/>
</dbReference>
<sequence>MIILDTNVCSELLKPMPNPAVLTWLQNLSEIPRTTVITRAELLSGVALLPDGERKDRLDRGIKQVLSPLGDCLPVNSMAADYYATIIAKRYRIGRPISGFDALIAAITKVHNATLATRNVKDFQYLDLEIINPWDTRQN</sequence>
<dbReference type="SUPFAM" id="SSF88723">
    <property type="entry name" value="PIN domain-like"/>
    <property type="match status" value="1"/>
</dbReference>
<evidence type="ECO:0000256" key="7">
    <source>
        <dbReference type="ARBA" id="ARBA00038093"/>
    </source>
</evidence>
<dbReference type="HOGENOM" id="CLU_118482_8_2_11"/>
<comment type="caution">
    <text evidence="9">The sequence shown here is derived from an EMBL/GenBank/DDBJ whole genome shotgun (WGS) entry which is preliminary data.</text>
</comment>
<evidence type="ECO:0000256" key="4">
    <source>
        <dbReference type="ARBA" id="ARBA00022723"/>
    </source>
</evidence>
<accession>E6LWM5</accession>
<dbReference type="EMBL" id="AEPY01000001">
    <property type="protein sequence ID" value="EFU81110.1"/>
    <property type="molecule type" value="Genomic_DNA"/>
</dbReference>
<dbReference type="GO" id="GO:0016787">
    <property type="term" value="F:hydrolase activity"/>
    <property type="evidence" value="ECO:0007669"/>
    <property type="project" value="UniProtKB-KW"/>
</dbReference>
<evidence type="ECO:0000256" key="3">
    <source>
        <dbReference type="ARBA" id="ARBA00022722"/>
    </source>
</evidence>
<reference evidence="9 10" key="1">
    <citation type="submission" date="2010-12" db="EMBL/GenBank/DDBJ databases">
        <authorList>
            <person name="Muzny D."/>
            <person name="Qin X."/>
            <person name="Deng J."/>
            <person name="Jiang H."/>
            <person name="Liu Y."/>
            <person name="Qu J."/>
            <person name="Song X.-Z."/>
            <person name="Zhang L."/>
            <person name="Thornton R."/>
            <person name="Coyle M."/>
            <person name="Francisco L."/>
            <person name="Jackson L."/>
            <person name="Javaid M."/>
            <person name="Korchina V."/>
            <person name="Kovar C."/>
            <person name="Mata R."/>
            <person name="Mathew T."/>
            <person name="Ngo R."/>
            <person name="Nguyen L."/>
            <person name="Nguyen N."/>
            <person name="Okwuonu G."/>
            <person name="Ongeri F."/>
            <person name="Pham C."/>
            <person name="Simmons D."/>
            <person name="Wilczek-Boney K."/>
            <person name="Hale W."/>
            <person name="Jakkamsetti A."/>
            <person name="Pham P."/>
            <person name="Ruth R."/>
            <person name="San Lucas F."/>
            <person name="Warren J."/>
            <person name="Zhang J."/>
            <person name="Zhao Z."/>
            <person name="Zhou C."/>
            <person name="Zhu D."/>
            <person name="Lee S."/>
            <person name="Bess C."/>
            <person name="Blankenburg K."/>
            <person name="Forbes L."/>
            <person name="Fu Q."/>
            <person name="Gubbala S."/>
            <person name="Hirani K."/>
            <person name="Jayaseelan J.C."/>
            <person name="Lara F."/>
            <person name="Munidasa M."/>
            <person name="Palculict T."/>
            <person name="Patil S."/>
            <person name="Pu L.-L."/>
            <person name="Saada N."/>
            <person name="Tang L."/>
            <person name="Weissenberger G."/>
            <person name="Zhu Y."/>
            <person name="Hemphill L."/>
            <person name="Shang Y."/>
            <person name="Youmans B."/>
            <person name="Ayvaz T."/>
            <person name="Ross M."/>
            <person name="Santibanez J."/>
            <person name="Aqrawi P."/>
            <person name="Gross S."/>
            <person name="Joshi V."/>
            <person name="Fowler G."/>
            <person name="Nazareth L."/>
            <person name="Reid J."/>
            <person name="Worley K."/>
            <person name="Petrosino J."/>
            <person name="Highlander S."/>
            <person name="Gibbs R."/>
        </authorList>
    </citation>
    <scope>NUCLEOTIDE SEQUENCE [LARGE SCALE GENOMIC DNA]</scope>
    <source>
        <strain evidence="9 10">ATCC 51333</strain>
    </source>
</reference>
<evidence type="ECO:0000259" key="8">
    <source>
        <dbReference type="Pfam" id="PF01850"/>
    </source>
</evidence>
<keyword evidence="4" id="KW-0479">Metal-binding</keyword>
<keyword evidence="2" id="KW-1277">Toxin-antitoxin system</keyword>
<dbReference type="InterPro" id="IPR002716">
    <property type="entry name" value="PIN_dom"/>
</dbReference>
<dbReference type="Gene3D" id="3.40.50.1010">
    <property type="entry name" value="5'-nuclease"/>
    <property type="match status" value="1"/>
</dbReference>
<evidence type="ECO:0000313" key="9">
    <source>
        <dbReference type="EMBL" id="EFU81110.1"/>
    </source>
</evidence>
<feature type="domain" description="PIN" evidence="8">
    <location>
        <begin position="2"/>
        <end position="119"/>
    </location>
</feature>
<dbReference type="CDD" id="cd18731">
    <property type="entry name" value="PIN_NgFitB-like"/>
    <property type="match status" value="1"/>
</dbReference>
<dbReference type="Pfam" id="PF01850">
    <property type="entry name" value="PIN"/>
    <property type="match status" value="1"/>
</dbReference>
<evidence type="ECO:0000256" key="6">
    <source>
        <dbReference type="ARBA" id="ARBA00022842"/>
    </source>
</evidence>
<proteinExistence type="inferred from homology"/>
<evidence type="ECO:0000256" key="2">
    <source>
        <dbReference type="ARBA" id="ARBA00022649"/>
    </source>
</evidence>
<keyword evidence="5" id="KW-0378">Hydrolase</keyword>
<protein>
    <submittedName>
        <fullName evidence="9">PIN domain protein</fullName>
    </submittedName>
</protein>
<dbReference type="Proteomes" id="UP000005573">
    <property type="component" value="Unassembled WGS sequence"/>
</dbReference>
<keyword evidence="6" id="KW-0460">Magnesium</keyword>
<dbReference type="PANTHER" id="PTHR33653:SF1">
    <property type="entry name" value="RIBONUCLEASE VAPC2"/>
    <property type="match status" value="1"/>
</dbReference>
<dbReference type="GO" id="GO:0004518">
    <property type="term" value="F:nuclease activity"/>
    <property type="evidence" value="ECO:0007669"/>
    <property type="project" value="UniProtKB-KW"/>
</dbReference>
<dbReference type="AlphaFoldDB" id="E6LWM5"/>
<name>E6LWM5_9ACTO</name>
<dbReference type="InterPro" id="IPR029060">
    <property type="entry name" value="PIN-like_dom_sf"/>
</dbReference>
<keyword evidence="3" id="KW-0540">Nuclease</keyword>
<comment type="similarity">
    <text evidence="7">Belongs to the PINc/VapC protein family.</text>
</comment>